<protein>
    <recommendedName>
        <fullName evidence="1">Heterokaryon incompatibility domain-containing protein</fullName>
    </recommendedName>
</protein>
<gene>
    <name evidence="2" type="ORF">BDN70DRAFT_895763</name>
</gene>
<comment type="caution">
    <text evidence="2">The sequence shown here is derived from an EMBL/GenBank/DDBJ whole genome shotgun (WGS) entry which is preliminary data.</text>
</comment>
<dbReference type="EMBL" id="MU155236">
    <property type="protein sequence ID" value="KAF9478352.1"/>
    <property type="molecule type" value="Genomic_DNA"/>
</dbReference>
<evidence type="ECO:0000259" key="1">
    <source>
        <dbReference type="Pfam" id="PF06985"/>
    </source>
</evidence>
<evidence type="ECO:0000313" key="2">
    <source>
        <dbReference type="EMBL" id="KAF9478352.1"/>
    </source>
</evidence>
<evidence type="ECO:0000313" key="3">
    <source>
        <dbReference type="Proteomes" id="UP000807469"/>
    </source>
</evidence>
<organism evidence="2 3">
    <name type="scientific">Pholiota conissans</name>
    <dbReference type="NCBI Taxonomy" id="109636"/>
    <lineage>
        <taxon>Eukaryota</taxon>
        <taxon>Fungi</taxon>
        <taxon>Dikarya</taxon>
        <taxon>Basidiomycota</taxon>
        <taxon>Agaricomycotina</taxon>
        <taxon>Agaricomycetes</taxon>
        <taxon>Agaricomycetidae</taxon>
        <taxon>Agaricales</taxon>
        <taxon>Agaricineae</taxon>
        <taxon>Strophariaceae</taxon>
        <taxon>Pholiota</taxon>
    </lineage>
</organism>
<name>A0A9P5YZA6_9AGAR</name>
<dbReference type="Pfam" id="PF06985">
    <property type="entry name" value="HET"/>
    <property type="match status" value="1"/>
</dbReference>
<proteinExistence type="predicted"/>
<keyword evidence="3" id="KW-1185">Reference proteome</keyword>
<dbReference type="AlphaFoldDB" id="A0A9P5YZA6"/>
<dbReference type="InterPro" id="IPR010730">
    <property type="entry name" value="HET"/>
</dbReference>
<feature type="domain" description="Heterokaryon incompatibility" evidence="1">
    <location>
        <begin position="240"/>
        <end position="332"/>
    </location>
</feature>
<accession>A0A9P5YZA6</accession>
<dbReference type="PANTHER" id="PTHR10622:SF10">
    <property type="entry name" value="HET DOMAIN-CONTAINING PROTEIN"/>
    <property type="match status" value="1"/>
</dbReference>
<sequence length="700" mass="80500">MRWQASYHSVCNINLSSEMSADHQDLLTAFQDFIVLLIQCIKGKNAVEHVQFGNESGRLVGALHEFILNIVQTHTQRIQNSQTTREVSLTQEETATDSHLFAEEGTNFYVDSVGQSIDTLSEVSEEYLSESDSGLELDEAVILGPLDEPQFVFHKALQTSLREHIFNKLPIRLLFFEPQKTCLQISLRERGAICEHFSDFMRAKMLNPEFRPISQPVWYPKPSETSGQAIERLIVKYVKYAILSHTWLRRTPEVTYGDWPKGSFDLDDPGYQKLVNFCKIAWKDHDVSFGWMDTICINKESSSELDESIRSMYNWYRRANVCITYLAETDSVAEMHTDPWFTRGWTLQELLAPEFIRFYDRRWNQLVEGSENDKWDNQIRHQIKLATTLSPNELMNSVYIHAVPISRKMQLAATRQVTREEDTAYSLMGIFQVSFSTAYGEGAERAFSRLLQAILNSTEYVLDIFNWAGEFWRESQITRLLPSNPKFYLHRLSTEFLTSQLAPMEPLTLTHLGLRIPIILMPGISLDDTLKYDPISDYATMVTISPTKFNQDIPTTYGLLDKKIYQSPRGDGRIEDQDRCYQMTFAVFNFFAKQTHILLPHTCVAKGLHCTETPGNVTTSGQIFIEHTSVPIIFNLRRITKPPQIRAEEHNHDESSVDNLDAEKISEMDIGAVKEKGVACYNLEKNELIKQGMQLVILYL</sequence>
<dbReference type="Proteomes" id="UP000807469">
    <property type="component" value="Unassembled WGS sequence"/>
</dbReference>
<reference evidence="2" key="1">
    <citation type="submission" date="2020-11" db="EMBL/GenBank/DDBJ databases">
        <authorList>
            <consortium name="DOE Joint Genome Institute"/>
            <person name="Ahrendt S."/>
            <person name="Riley R."/>
            <person name="Andreopoulos W."/>
            <person name="Labutti K."/>
            <person name="Pangilinan J."/>
            <person name="Ruiz-Duenas F.J."/>
            <person name="Barrasa J.M."/>
            <person name="Sanchez-Garcia M."/>
            <person name="Camarero S."/>
            <person name="Miyauchi S."/>
            <person name="Serrano A."/>
            <person name="Linde D."/>
            <person name="Babiker R."/>
            <person name="Drula E."/>
            <person name="Ayuso-Fernandez I."/>
            <person name="Pacheco R."/>
            <person name="Padilla G."/>
            <person name="Ferreira P."/>
            <person name="Barriuso J."/>
            <person name="Kellner H."/>
            <person name="Castanera R."/>
            <person name="Alfaro M."/>
            <person name="Ramirez L."/>
            <person name="Pisabarro A.G."/>
            <person name="Kuo A."/>
            <person name="Tritt A."/>
            <person name="Lipzen A."/>
            <person name="He G."/>
            <person name="Yan M."/>
            <person name="Ng V."/>
            <person name="Cullen D."/>
            <person name="Martin F."/>
            <person name="Rosso M.-N."/>
            <person name="Henrissat B."/>
            <person name="Hibbett D."/>
            <person name="Martinez A.T."/>
            <person name="Grigoriev I.V."/>
        </authorList>
    </citation>
    <scope>NUCLEOTIDE SEQUENCE</scope>
    <source>
        <strain evidence="2">CIRM-BRFM 674</strain>
    </source>
</reference>
<dbReference type="PANTHER" id="PTHR10622">
    <property type="entry name" value="HET DOMAIN-CONTAINING PROTEIN"/>
    <property type="match status" value="1"/>
</dbReference>